<dbReference type="InterPro" id="IPR015422">
    <property type="entry name" value="PyrdxlP-dep_Trfase_small"/>
</dbReference>
<name>A0A3N4I8L5_ASCIM</name>
<dbReference type="AlphaFoldDB" id="A0A3N4I8L5"/>
<evidence type="ECO:0000256" key="7">
    <source>
        <dbReference type="RuleBase" id="RU364056"/>
    </source>
</evidence>
<evidence type="ECO:0000313" key="11">
    <source>
        <dbReference type="Proteomes" id="UP000275078"/>
    </source>
</evidence>
<reference evidence="10 11" key="1">
    <citation type="journal article" date="2018" name="Nat. Ecol. Evol.">
        <title>Pezizomycetes genomes reveal the molecular basis of ectomycorrhizal truffle lifestyle.</title>
        <authorList>
            <person name="Murat C."/>
            <person name="Payen T."/>
            <person name="Noel B."/>
            <person name="Kuo A."/>
            <person name="Morin E."/>
            <person name="Chen J."/>
            <person name="Kohler A."/>
            <person name="Krizsan K."/>
            <person name="Balestrini R."/>
            <person name="Da Silva C."/>
            <person name="Montanini B."/>
            <person name="Hainaut M."/>
            <person name="Levati E."/>
            <person name="Barry K.W."/>
            <person name="Belfiori B."/>
            <person name="Cichocki N."/>
            <person name="Clum A."/>
            <person name="Dockter R.B."/>
            <person name="Fauchery L."/>
            <person name="Guy J."/>
            <person name="Iotti M."/>
            <person name="Le Tacon F."/>
            <person name="Lindquist E.A."/>
            <person name="Lipzen A."/>
            <person name="Malagnac F."/>
            <person name="Mello A."/>
            <person name="Molinier V."/>
            <person name="Miyauchi S."/>
            <person name="Poulain J."/>
            <person name="Riccioni C."/>
            <person name="Rubini A."/>
            <person name="Sitrit Y."/>
            <person name="Splivallo R."/>
            <person name="Traeger S."/>
            <person name="Wang M."/>
            <person name="Zifcakova L."/>
            <person name="Wipf D."/>
            <person name="Zambonelli A."/>
            <person name="Paolocci F."/>
            <person name="Nowrousian M."/>
            <person name="Ottonello S."/>
            <person name="Baldrian P."/>
            <person name="Spatafora J.W."/>
            <person name="Henrissat B."/>
            <person name="Nagy L.G."/>
            <person name="Aury J.M."/>
            <person name="Wincker P."/>
            <person name="Grigoriev I.V."/>
            <person name="Bonfante P."/>
            <person name="Martin F.M."/>
        </authorList>
    </citation>
    <scope>NUCLEOTIDE SEQUENCE [LARGE SCALE GENOMIC DNA]</scope>
    <source>
        <strain evidence="10 11">RN42</strain>
    </source>
</reference>
<dbReference type="STRING" id="1160509.A0A3N4I8L5"/>
<comment type="subunit">
    <text evidence="7">The glycine cleavage system is composed of four proteins: P, T, L and H.</text>
</comment>
<dbReference type="Gene3D" id="3.90.1150.10">
    <property type="entry name" value="Aspartate Aminotransferase, domain 1"/>
    <property type="match status" value="2"/>
</dbReference>
<dbReference type="NCBIfam" id="TIGR00461">
    <property type="entry name" value="gcvP"/>
    <property type="match status" value="1"/>
</dbReference>
<dbReference type="CDD" id="cd00613">
    <property type="entry name" value="GDC-P"/>
    <property type="match status" value="1"/>
</dbReference>
<dbReference type="InterPro" id="IPR015424">
    <property type="entry name" value="PyrdxlP-dep_Trfase"/>
</dbReference>
<comment type="function">
    <text evidence="7">The glycine cleavage system catalyzes the degradation of glycine.</text>
</comment>
<evidence type="ECO:0000256" key="3">
    <source>
        <dbReference type="ARBA" id="ARBA00022898"/>
    </source>
</evidence>
<dbReference type="GO" id="GO:0005960">
    <property type="term" value="C:glycine cleavage complex"/>
    <property type="evidence" value="ECO:0007669"/>
    <property type="project" value="TreeGrafter"/>
</dbReference>
<sequence>MPCFPTKNLRPERLLLPQMYSHAKKRLGSHGLQVLTRSLQIRVRSTSSLRSLDRTIVGDVPFKDRHIGPNDADMKEMMGTLGYENLDAFLREVIPDRVRSNRSLNIDPPDGQTEAEVLDSLRKIADRNDSSKKSLIGLGFHNSITPSVILRNVLESPEWYTSYTPYQPEISQGRLESLFNFQTLITELTGMDFANASMLDESSAAAEAMSLAFSVSSKSGAKSKKVYLVDKRVHKHTIDGLQGRARGLGIDIVLVDALAADLDGAEINEVIGFMYQYPDTEGCLRSYTEVCAAVKAKGGIVCVAADPLALTLFEPPSKHGADVVFGSAQRLGLPMGFGGPHAAFLATIDKHKRRLPGRLVGVSKDRLGNSAYRLALQTREQHIRREKATSNICTAQALPANVNAMYAIYHGPAGLKKIASRILLLTTVLKLGIEAVGSGRIVPSAHGAEYFDTLVIEMDDAEQLITAAENECGFNLRRVGAHAVGISLDETIGLTDIAELLKLFAGFSNYSKLISDSFIEELVNKALVSGRPNFLKRSDEFLSQDVFNKYRTETEILRYMNHLKSKDVSLASSMIPLGSCTMKLNATTEMMPFTWKGFNALHPFVPPRQATGYTELIQSLEKDLANITGFDAVSLQPNSGAQGEFTALRMIKNYLKSISEGDRDICLIPISAHGTNPASATMAGFKVVTIKCDTRTGYLDLGDLKSKLELYGSRVGVFMVTYPSTYGIFERSIVDAIDMIHEAGGQVYLDGANMNAQIGLCSPGELGADVCHLNLHKTFCIPHGGGGPGVGPICVRSHLSRFLPTHTYAPFADKDAISPVTSAAWGSASILPISWTYIKLMGSSGLKKASIAALVNANYMARRLSPHYNIAFRNENGLCAHEFIIDVRPLKATADIEAIDIAKRLMDFGFHAPTMSWPVPGTLMLEPTESESKTELDRYCDALIAIRGEIAKIETGISPRAGNVLKMAPHSQLDLLAEQWDRPYTREEAAFPLPYLRERKAWPTVTRIDDKYGDQNLFCSCPKF</sequence>
<comment type="subcellular location">
    <subcellularLocation>
        <location evidence="7">Mitochondrion</location>
    </subcellularLocation>
</comment>
<evidence type="ECO:0000256" key="1">
    <source>
        <dbReference type="ARBA" id="ARBA00001933"/>
    </source>
</evidence>
<dbReference type="GO" id="GO:0004375">
    <property type="term" value="F:glycine dehydrogenase (decarboxylating) activity"/>
    <property type="evidence" value="ECO:0007669"/>
    <property type="project" value="UniProtKB-UniRule"/>
</dbReference>
<evidence type="ECO:0000256" key="4">
    <source>
        <dbReference type="ARBA" id="ARBA00023002"/>
    </source>
</evidence>
<evidence type="ECO:0000259" key="8">
    <source>
        <dbReference type="Pfam" id="PF02347"/>
    </source>
</evidence>
<feature type="modified residue" description="N6-(pyridoxal phosphate)lysine" evidence="6">
    <location>
        <position position="777"/>
    </location>
</feature>
<dbReference type="Pfam" id="PF02347">
    <property type="entry name" value="GDC-P"/>
    <property type="match status" value="1"/>
</dbReference>
<dbReference type="PANTHER" id="PTHR11773">
    <property type="entry name" value="GLYCINE DEHYDROGENASE, DECARBOXYLATING"/>
    <property type="match status" value="1"/>
</dbReference>
<keyword evidence="7" id="KW-0809">Transit peptide</keyword>
<keyword evidence="3 6" id="KW-0663">Pyridoxal phosphate</keyword>
<dbReference type="Proteomes" id="UP000275078">
    <property type="component" value="Unassembled WGS sequence"/>
</dbReference>
<feature type="domain" description="Glycine cleavage system P-protein N-terminal" evidence="8">
    <location>
        <begin position="64"/>
        <end position="504"/>
    </location>
</feature>
<comment type="catalytic activity">
    <reaction evidence="5 7">
        <text>N(6)-[(R)-lipoyl]-L-lysyl-[glycine-cleavage complex H protein] + glycine + H(+) = N(6)-[(R)-S(8)-aminomethyldihydrolipoyl]-L-lysyl-[glycine-cleavage complex H protein] + CO2</text>
        <dbReference type="Rhea" id="RHEA:24304"/>
        <dbReference type="Rhea" id="RHEA-COMP:10494"/>
        <dbReference type="Rhea" id="RHEA-COMP:10495"/>
        <dbReference type="ChEBI" id="CHEBI:15378"/>
        <dbReference type="ChEBI" id="CHEBI:16526"/>
        <dbReference type="ChEBI" id="CHEBI:57305"/>
        <dbReference type="ChEBI" id="CHEBI:83099"/>
        <dbReference type="ChEBI" id="CHEBI:83143"/>
        <dbReference type="EC" id="1.4.4.2"/>
    </reaction>
</comment>
<dbReference type="Gene3D" id="3.40.640.10">
    <property type="entry name" value="Type I PLP-dependent aspartate aminotransferase-like (Major domain)"/>
    <property type="match status" value="2"/>
</dbReference>
<dbReference type="EMBL" id="ML119676">
    <property type="protein sequence ID" value="RPA81817.1"/>
    <property type="molecule type" value="Genomic_DNA"/>
</dbReference>
<dbReference type="SUPFAM" id="SSF53383">
    <property type="entry name" value="PLP-dependent transferases"/>
    <property type="match status" value="2"/>
</dbReference>
<keyword evidence="7" id="KW-0496">Mitochondrion</keyword>
<dbReference type="GO" id="GO:0030170">
    <property type="term" value="F:pyridoxal phosphate binding"/>
    <property type="evidence" value="ECO:0007669"/>
    <property type="project" value="TreeGrafter"/>
</dbReference>
<dbReference type="InterPro" id="IPR003437">
    <property type="entry name" value="GcvP"/>
</dbReference>
<evidence type="ECO:0000256" key="5">
    <source>
        <dbReference type="ARBA" id="ARBA00049026"/>
    </source>
</evidence>
<evidence type="ECO:0000259" key="9">
    <source>
        <dbReference type="Pfam" id="PF21478"/>
    </source>
</evidence>
<evidence type="ECO:0000313" key="10">
    <source>
        <dbReference type="EMBL" id="RPA81817.1"/>
    </source>
</evidence>
<dbReference type="FunFam" id="3.40.640.10:FF:000007">
    <property type="entry name" value="glycine dehydrogenase (Decarboxylating), mitochondrial"/>
    <property type="match status" value="1"/>
</dbReference>
<keyword evidence="4 7" id="KW-0560">Oxidoreductase</keyword>
<protein>
    <recommendedName>
        <fullName evidence="7">Glycine cleavage system P protein</fullName>
        <ecNumber evidence="7">1.4.4.2</ecNumber>
    </recommendedName>
</protein>
<dbReference type="InterPro" id="IPR020581">
    <property type="entry name" value="GDC_P"/>
</dbReference>
<keyword evidence="11" id="KW-1185">Reference proteome</keyword>
<organism evidence="10 11">
    <name type="scientific">Ascobolus immersus RN42</name>
    <dbReference type="NCBI Taxonomy" id="1160509"/>
    <lineage>
        <taxon>Eukaryota</taxon>
        <taxon>Fungi</taxon>
        <taxon>Dikarya</taxon>
        <taxon>Ascomycota</taxon>
        <taxon>Pezizomycotina</taxon>
        <taxon>Pezizomycetes</taxon>
        <taxon>Pezizales</taxon>
        <taxon>Ascobolaceae</taxon>
        <taxon>Ascobolus</taxon>
    </lineage>
</organism>
<dbReference type="Pfam" id="PF21478">
    <property type="entry name" value="GcvP2_C"/>
    <property type="match status" value="1"/>
</dbReference>
<comment type="cofactor">
    <cofactor evidence="1 6 7">
        <name>pyridoxal 5'-phosphate</name>
        <dbReference type="ChEBI" id="CHEBI:597326"/>
    </cofactor>
</comment>
<proteinExistence type="inferred from homology"/>
<dbReference type="EC" id="1.4.4.2" evidence="7"/>
<dbReference type="PANTHER" id="PTHR11773:SF1">
    <property type="entry name" value="GLYCINE DEHYDROGENASE (DECARBOXYLATING), MITOCHONDRIAL"/>
    <property type="match status" value="1"/>
</dbReference>
<dbReference type="InterPro" id="IPR049316">
    <property type="entry name" value="GDC-P_C"/>
</dbReference>
<dbReference type="InterPro" id="IPR049315">
    <property type="entry name" value="GDC-P_N"/>
</dbReference>
<dbReference type="GO" id="GO:0005739">
    <property type="term" value="C:mitochondrion"/>
    <property type="evidence" value="ECO:0007669"/>
    <property type="project" value="UniProtKB-SubCell"/>
</dbReference>
<dbReference type="GO" id="GO:0016594">
    <property type="term" value="F:glycine binding"/>
    <property type="evidence" value="ECO:0007669"/>
    <property type="project" value="TreeGrafter"/>
</dbReference>
<gene>
    <name evidence="10" type="ORF">BJ508DRAFT_414529</name>
</gene>
<dbReference type="OrthoDB" id="6537869at2759"/>
<dbReference type="InterPro" id="IPR015421">
    <property type="entry name" value="PyrdxlP-dep_Trfase_major"/>
</dbReference>
<comment type="similarity">
    <text evidence="2 7">Belongs to the GcvP family.</text>
</comment>
<feature type="domain" description="Glycine dehydrogenase C-terminal" evidence="9">
    <location>
        <begin position="850"/>
        <end position="970"/>
    </location>
</feature>
<evidence type="ECO:0000256" key="2">
    <source>
        <dbReference type="ARBA" id="ARBA00010756"/>
    </source>
</evidence>
<dbReference type="FunFam" id="3.90.1150.10:FF:000007">
    <property type="entry name" value="Glycine dehydrogenase (decarboxylating), mitochondrial"/>
    <property type="match status" value="1"/>
</dbReference>
<dbReference type="GO" id="GO:0019464">
    <property type="term" value="P:glycine decarboxylation via glycine cleavage system"/>
    <property type="evidence" value="ECO:0007669"/>
    <property type="project" value="TreeGrafter"/>
</dbReference>
<accession>A0A3N4I8L5</accession>
<evidence type="ECO:0000256" key="6">
    <source>
        <dbReference type="PIRSR" id="PIRSR603437-50"/>
    </source>
</evidence>